<dbReference type="EMBL" id="PFIP01000131">
    <property type="protein sequence ID" value="PIX33725.1"/>
    <property type="molecule type" value="Genomic_DNA"/>
</dbReference>
<dbReference type="EMBL" id="PFKO01000087">
    <property type="protein sequence ID" value="PIY33371.1"/>
    <property type="molecule type" value="Genomic_DNA"/>
</dbReference>
<dbReference type="SMART" id="SM01321">
    <property type="entry name" value="Y1_Tnp"/>
    <property type="match status" value="1"/>
</dbReference>
<dbReference type="Proteomes" id="UP000228560">
    <property type="component" value="Unassembled WGS sequence"/>
</dbReference>
<dbReference type="InterPro" id="IPR036515">
    <property type="entry name" value="Transposase_17_sf"/>
</dbReference>
<comment type="caution">
    <text evidence="2">The sequence shown here is derived from an EMBL/GenBank/DDBJ whole genome shotgun (WGS) entry which is preliminary data.</text>
</comment>
<dbReference type="GO" id="GO:0003677">
    <property type="term" value="F:DNA binding"/>
    <property type="evidence" value="ECO:0007669"/>
    <property type="project" value="InterPro"/>
</dbReference>
<dbReference type="InterPro" id="IPR002686">
    <property type="entry name" value="Transposase_17"/>
</dbReference>
<evidence type="ECO:0000313" key="6">
    <source>
        <dbReference type="Proteomes" id="UP000182763"/>
    </source>
</evidence>
<protein>
    <submittedName>
        <fullName evidence="3">Transposase</fullName>
    </submittedName>
</protein>
<gene>
    <name evidence="2" type="ORF">AUK42_05525</name>
    <name evidence="5" type="ORF">CO097_02015</name>
    <name evidence="4" type="ORF">COZ07_02435</name>
    <name evidence="3" type="ORF">COZ58_06505</name>
</gene>
<evidence type="ECO:0000313" key="2">
    <source>
        <dbReference type="EMBL" id="OIP69171.1"/>
    </source>
</evidence>
<accession>A0A2M8CEQ6</accession>
<dbReference type="PANTHER" id="PTHR34322">
    <property type="entry name" value="TRANSPOSASE, Y1_TNP DOMAIN-CONTAINING"/>
    <property type="match status" value="1"/>
</dbReference>
<feature type="domain" description="Transposase IS200-like" evidence="1">
    <location>
        <begin position="9"/>
        <end position="123"/>
    </location>
</feature>
<dbReference type="Proteomes" id="UP000182763">
    <property type="component" value="Unassembled WGS sequence"/>
</dbReference>
<sequence>MSRQRRKLSSSQIYHVMLRGNSGRDIFIDDEDKHRFLNILTNKKKDNEFVIYAYCLMDNHIHLLLKENKDNISHIMKRIGTAYAVYFNKKYQQNGHLFQDRFKSEVIEGELYLLAVIRYIHNNPLKARLVKLPEDYKWSSYSEYLKNRTKMVIVEDILKLFSKNLSKALPLFMKFSQAEDNHDFLEYKEDNQTKKDINTYQKASNFRDQYLKRNHFELILLRKRRNKIFRDKLIRELKEKSILSNREIANLLEINRGIVQLVKL</sequence>
<evidence type="ECO:0000313" key="4">
    <source>
        <dbReference type="EMBL" id="PIY33371.1"/>
    </source>
</evidence>
<dbReference type="Proteomes" id="UP000230646">
    <property type="component" value="Unassembled WGS sequence"/>
</dbReference>
<evidence type="ECO:0000313" key="3">
    <source>
        <dbReference type="EMBL" id="PIX33725.1"/>
    </source>
</evidence>
<proteinExistence type="predicted"/>
<dbReference type="STRING" id="1805029.AUK42_05525"/>
<evidence type="ECO:0000313" key="5">
    <source>
        <dbReference type="EMBL" id="PJB57560.1"/>
    </source>
</evidence>
<name>A0A1J5GAB6_9BACT</name>
<dbReference type="EMBL" id="PFTV01000048">
    <property type="protein sequence ID" value="PJB57560.1"/>
    <property type="molecule type" value="Genomic_DNA"/>
</dbReference>
<accession>A0A2M7PSJ1</accession>
<reference evidence="2 6" key="1">
    <citation type="journal article" date="2016" name="Environ. Microbiol.">
        <title>Genomic resolution of a cold subsurface aquifer community provides metabolic insights for novel microbes adapted to high CO concentrations.</title>
        <authorList>
            <person name="Probst A.J."/>
            <person name="Castelle C.J."/>
            <person name="Singh A."/>
            <person name="Brown C.T."/>
            <person name="Anantharaman K."/>
            <person name="Sharon I."/>
            <person name="Hug L.A."/>
            <person name="Burstein D."/>
            <person name="Emerson J.B."/>
            <person name="Thomas B.C."/>
            <person name="Banfield J.F."/>
        </authorList>
    </citation>
    <scope>NUCLEOTIDE SEQUENCE [LARGE SCALE GENOMIC DNA]</scope>
    <source>
        <strain evidence="2">CG2_30_33_13</strain>
    </source>
</reference>
<reference evidence="7 8" key="2">
    <citation type="submission" date="2017-09" db="EMBL/GenBank/DDBJ databases">
        <title>Depth-based differentiation of microbial function through sediment-hosted aquifers and enrichment of novel symbionts in the deep terrestrial subsurface.</title>
        <authorList>
            <person name="Probst A.J."/>
            <person name="Ladd B."/>
            <person name="Jarett J.K."/>
            <person name="Geller-Mcgrath D.E."/>
            <person name="Sieber C.M."/>
            <person name="Emerson J.B."/>
            <person name="Anantharaman K."/>
            <person name="Thomas B.C."/>
            <person name="Malmstrom R."/>
            <person name="Stieglmeier M."/>
            <person name="Klingl A."/>
            <person name="Woyke T."/>
            <person name="Ryan C.M."/>
            <person name="Banfield J.F."/>
        </authorList>
    </citation>
    <scope>NUCLEOTIDE SEQUENCE [LARGE SCALE GENOMIC DNA]</scope>
    <source>
        <strain evidence="4">CG_4_10_14_3_um_filter_34_13</strain>
        <strain evidence="5">CG_4_9_14_3_um_filter_33_16</strain>
    </source>
</reference>
<dbReference type="Gene3D" id="3.30.70.1290">
    <property type="entry name" value="Transposase IS200-like"/>
    <property type="match status" value="1"/>
</dbReference>
<evidence type="ECO:0000313" key="7">
    <source>
        <dbReference type="Proteomes" id="UP000228560"/>
    </source>
</evidence>
<evidence type="ECO:0000313" key="8">
    <source>
        <dbReference type="Proteomes" id="UP000230646"/>
    </source>
</evidence>
<accession>A0A2M7K6J4</accession>
<dbReference type="SUPFAM" id="SSF143422">
    <property type="entry name" value="Transposase IS200-like"/>
    <property type="match status" value="1"/>
</dbReference>
<reference evidence="3" key="3">
    <citation type="submission" date="2017-09" db="EMBL/GenBank/DDBJ databases">
        <title>Depth-based differentiation of microbial function through sediment-hosted aquifers and enrichment of novel symbionts in the deep terrestrial subsurface.</title>
        <authorList>
            <person name="Probst A.J."/>
            <person name="Ladd B."/>
            <person name="Jarett J.K."/>
            <person name="Geller-Mcgrath D.E."/>
            <person name="Sieber C.M.K."/>
            <person name="Emerson J.B."/>
            <person name="Anantharaman K."/>
            <person name="Thomas B.C."/>
            <person name="Malmstrom R."/>
            <person name="Stieglmeier M."/>
            <person name="Klingl A."/>
            <person name="Woyke T."/>
            <person name="Ryan C.M."/>
            <person name="Banfield J.F."/>
        </authorList>
    </citation>
    <scope>NUCLEOTIDE SEQUENCE</scope>
    <source>
        <strain evidence="3">CG_4_8_14_3_um_filter_34_18</strain>
    </source>
</reference>
<accession>A0A1J5GAB6</accession>
<dbReference type="AlphaFoldDB" id="A0A1J5GAB6"/>
<dbReference type="Proteomes" id="UP000231493">
    <property type="component" value="Unassembled WGS sequence"/>
</dbReference>
<evidence type="ECO:0000259" key="1">
    <source>
        <dbReference type="SMART" id="SM01321"/>
    </source>
</evidence>
<dbReference type="PANTHER" id="PTHR34322:SF2">
    <property type="entry name" value="TRANSPOSASE IS200-LIKE DOMAIN-CONTAINING PROTEIN"/>
    <property type="match status" value="1"/>
</dbReference>
<dbReference type="RefSeq" id="WP_406607011.1">
    <property type="nucleotide sequence ID" value="NZ_PFKO01000087.1"/>
</dbReference>
<dbReference type="EMBL" id="MNYY01000107">
    <property type="protein sequence ID" value="OIP69171.1"/>
    <property type="molecule type" value="Genomic_DNA"/>
</dbReference>
<dbReference type="GO" id="GO:0006313">
    <property type="term" value="P:DNA transposition"/>
    <property type="evidence" value="ECO:0007669"/>
    <property type="project" value="InterPro"/>
</dbReference>
<dbReference type="Pfam" id="PF01797">
    <property type="entry name" value="Y1_Tnp"/>
    <property type="match status" value="1"/>
</dbReference>
<organism evidence="2 6">
    <name type="scientific">Candidatus Infernicultor aquiphilus</name>
    <dbReference type="NCBI Taxonomy" id="1805029"/>
    <lineage>
        <taxon>Bacteria</taxon>
        <taxon>Pseudomonadati</taxon>
        <taxon>Atribacterota</taxon>
        <taxon>Candidatus Phoenicimicrobiia</taxon>
        <taxon>Candidatus Pheonicimicrobiales</taxon>
        <taxon>Candidatus Phoenicimicrobiaceae</taxon>
        <taxon>Candidatus Infernicultor</taxon>
    </lineage>
</organism>
<dbReference type="GO" id="GO:0004803">
    <property type="term" value="F:transposase activity"/>
    <property type="evidence" value="ECO:0007669"/>
    <property type="project" value="InterPro"/>
</dbReference>